<sequence>MDTITQTVDPRRLAAYAAASSICADRYAKAFYPMTKDADEKMICCVHGGEQMAHYIAATETLRGLGVDLGNLTERPLTERGLDGVGTLATTANWTERAVFSALFERAVTFVLRELATSGHPATAAMANFATPRVERHAAHGLRLLRAMCASEDGRAEAQAAVRRAWSAALALLGTGRSRGGFVQAVRDELSGLGLVAPE</sequence>
<dbReference type="Gene3D" id="1.20.1260.10">
    <property type="match status" value="1"/>
</dbReference>
<dbReference type="EMBL" id="CP089984">
    <property type="protein sequence ID" value="WXB14477.1"/>
    <property type="molecule type" value="Genomic_DNA"/>
</dbReference>
<proteinExistence type="predicted"/>
<dbReference type="InterPro" id="IPR012347">
    <property type="entry name" value="Ferritin-like"/>
</dbReference>
<reference evidence="1 2" key="1">
    <citation type="submission" date="2021-12" db="EMBL/GenBank/DDBJ databases">
        <title>Discovery of the Pendulisporaceae a myxobacterial family with distinct sporulation behavior and unique specialized metabolism.</title>
        <authorList>
            <person name="Garcia R."/>
            <person name="Popoff A."/>
            <person name="Bader C.D."/>
            <person name="Loehr J."/>
            <person name="Walesch S."/>
            <person name="Walt C."/>
            <person name="Boldt J."/>
            <person name="Bunk B."/>
            <person name="Haeckl F.J.F.P.J."/>
            <person name="Gunesch A.P."/>
            <person name="Birkelbach J."/>
            <person name="Nuebel U."/>
            <person name="Pietschmann T."/>
            <person name="Bach T."/>
            <person name="Mueller R."/>
        </authorList>
    </citation>
    <scope>NUCLEOTIDE SEQUENCE [LARGE SCALE GENOMIC DNA]</scope>
    <source>
        <strain evidence="1 2">MSr11954</strain>
    </source>
</reference>
<dbReference type="SUPFAM" id="SSF47240">
    <property type="entry name" value="Ferritin-like"/>
    <property type="match status" value="1"/>
</dbReference>
<dbReference type="Proteomes" id="UP001370348">
    <property type="component" value="Chromosome"/>
</dbReference>
<dbReference type="InterPro" id="IPR009078">
    <property type="entry name" value="Ferritin-like_SF"/>
</dbReference>
<evidence type="ECO:0000313" key="2">
    <source>
        <dbReference type="Proteomes" id="UP001370348"/>
    </source>
</evidence>
<keyword evidence="2" id="KW-1185">Reference proteome</keyword>
<accession>A0ABZ2LUQ3</accession>
<evidence type="ECO:0000313" key="1">
    <source>
        <dbReference type="EMBL" id="WXB14477.1"/>
    </source>
</evidence>
<protein>
    <submittedName>
        <fullName evidence="1">Uncharacterized protein</fullName>
    </submittedName>
</protein>
<gene>
    <name evidence="1" type="ORF">LZC94_42465</name>
</gene>
<dbReference type="RefSeq" id="WP_394824097.1">
    <property type="nucleotide sequence ID" value="NZ_CP089984.1"/>
</dbReference>
<name>A0ABZ2LUQ3_9BACT</name>
<organism evidence="1 2">
    <name type="scientific">Pendulispora albinea</name>
    <dbReference type="NCBI Taxonomy" id="2741071"/>
    <lineage>
        <taxon>Bacteria</taxon>
        <taxon>Pseudomonadati</taxon>
        <taxon>Myxococcota</taxon>
        <taxon>Myxococcia</taxon>
        <taxon>Myxococcales</taxon>
        <taxon>Sorangiineae</taxon>
        <taxon>Pendulisporaceae</taxon>
        <taxon>Pendulispora</taxon>
    </lineage>
</organism>